<protein>
    <recommendedName>
        <fullName evidence="3">Laminin G domain-containing protein</fullName>
    </recommendedName>
</protein>
<keyword evidence="1" id="KW-0677">Repeat</keyword>
<feature type="non-terminal residue" evidence="4">
    <location>
        <position position="1"/>
    </location>
</feature>
<organism evidence="4 5">
    <name type="scientific">Marmota monax</name>
    <name type="common">Woodchuck</name>
    <dbReference type="NCBI Taxonomy" id="9995"/>
    <lineage>
        <taxon>Eukaryota</taxon>
        <taxon>Metazoa</taxon>
        <taxon>Chordata</taxon>
        <taxon>Craniata</taxon>
        <taxon>Vertebrata</taxon>
        <taxon>Euteleostomi</taxon>
        <taxon>Mammalia</taxon>
        <taxon>Eutheria</taxon>
        <taxon>Euarchontoglires</taxon>
        <taxon>Glires</taxon>
        <taxon>Rodentia</taxon>
        <taxon>Sciuromorpha</taxon>
        <taxon>Sciuridae</taxon>
        <taxon>Xerinae</taxon>
        <taxon>Marmotini</taxon>
        <taxon>Marmota</taxon>
    </lineage>
</organism>
<evidence type="ECO:0000256" key="1">
    <source>
        <dbReference type="ARBA" id="ARBA00022737"/>
    </source>
</evidence>
<comment type="caution">
    <text evidence="4">The sequence shown here is derived from an EMBL/GenBank/DDBJ whole genome shotgun (WGS) entry which is preliminary data.</text>
</comment>
<dbReference type="EMBL" id="CABDUW010002396">
    <property type="protein sequence ID" value="VTJ86652.1"/>
    <property type="molecule type" value="Genomic_DNA"/>
</dbReference>
<reference evidence="4" key="1">
    <citation type="submission" date="2019-04" db="EMBL/GenBank/DDBJ databases">
        <authorList>
            <person name="Alioto T."/>
            <person name="Alioto T."/>
        </authorList>
    </citation>
    <scope>NUCLEOTIDE SEQUENCE [LARGE SCALE GENOMIC DNA]</scope>
</reference>
<dbReference type="InterPro" id="IPR001791">
    <property type="entry name" value="Laminin_G"/>
</dbReference>
<evidence type="ECO:0000256" key="2">
    <source>
        <dbReference type="PROSITE-ProRule" id="PRU00122"/>
    </source>
</evidence>
<proteinExistence type="predicted"/>
<dbReference type="SUPFAM" id="SSF49899">
    <property type="entry name" value="Concanavalin A-like lectins/glucanases"/>
    <property type="match status" value="1"/>
</dbReference>
<dbReference type="PROSITE" id="PS50025">
    <property type="entry name" value="LAM_G_DOMAIN"/>
    <property type="match status" value="1"/>
</dbReference>
<accession>A0A5E4D0A3</accession>
<keyword evidence="5" id="KW-1185">Reference proteome</keyword>
<evidence type="ECO:0000259" key="3">
    <source>
        <dbReference type="PROSITE" id="PS50025"/>
    </source>
</evidence>
<feature type="non-terminal residue" evidence="4">
    <location>
        <position position="109"/>
    </location>
</feature>
<dbReference type="CDD" id="cd00110">
    <property type="entry name" value="LamG"/>
    <property type="match status" value="1"/>
</dbReference>
<dbReference type="InterPro" id="IPR050372">
    <property type="entry name" value="Neurexin-related_CASP"/>
</dbReference>
<dbReference type="AlphaFoldDB" id="A0A5E4D0A3"/>
<dbReference type="Pfam" id="PF02210">
    <property type="entry name" value="Laminin_G_2"/>
    <property type="match status" value="1"/>
</dbReference>
<name>A0A5E4D0A3_MARMO</name>
<comment type="caution">
    <text evidence="2">Lacks conserved residue(s) required for the propagation of feature annotation.</text>
</comment>
<sequence>NANLQPAGAHVNLTLGSLLDDQHWHSVLIEVLSTHVNFTLDKHTRHFHARGESSYLDLNFEISFGGIPTSAGSLEISHTNFHGCIENLYYNGVDIVELAKKNKPQVLVM</sequence>
<evidence type="ECO:0000313" key="5">
    <source>
        <dbReference type="Proteomes" id="UP000335636"/>
    </source>
</evidence>
<dbReference type="PANTHER" id="PTHR15036:SF36">
    <property type="entry name" value="CONTACTIN-ASSOCIATED PROTEIN-LIKE 3-RELATED"/>
    <property type="match status" value="1"/>
</dbReference>
<gene>
    <name evidence="4" type="ORF">MONAX_5E046165</name>
</gene>
<evidence type="ECO:0000313" key="4">
    <source>
        <dbReference type="EMBL" id="VTJ86652.1"/>
    </source>
</evidence>
<dbReference type="PANTHER" id="PTHR15036">
    <property type="entry name" value="PIKACHURIN-LIKE PROTEIN"/>
    <property type="match status" value="1"/>
</dbReference>
<dbReference type="InterPro" id="IPR013320">
    <property type="entry name" value="ConA-like_dom_sf"/>
</dbReference>
<feature type="domain" description="Laminin G" evidence="3">
    <location>
        <begin position="1"/>
        <end position="109"/>
    </location>
</feature>
<dbReference type="Gene3D" id="2.60.120.200">
    <property type="match status" value="1"/>
</dbReference>
<dbReference type="Proteomes" id="UP000335636">
    <property type="component" value="Unassembled WGS sequence"/>
</dbReference>